<dbReference type="CDD" id="cd04301">
    <property type="entry name" value="NAT_SF"/>
    <property type="match status" value="1"/>
</dbReference>
<keyword evidence="5" id="KW-1185">Reference proteome</keyword>
<dbReference type="PANTHER" id="PTHR43877">
    <property type="entry name" value="AMINOALKYLPHOSPHONATE N-ACETYLTRANSFERASE-RELATED-RELATED"/>
    <property type="match status" value="1"/>
</dbReference>
<keyword evidence="1 4" id="KW-0808">Transferase</keyword>
<dbReference type="RefSeq" id="WP_073602013.1">
    <property type="nucleotide sequence ID" value="NZ_FQXZ01000004.1"/>
</dbReference>
<dbReference type="InterPro" id="IPR000182">
    <property type="entry name" value="GNAT_dom"/>
</dbReference>
<dbReference type="InterPro" id="IPR050832">
    <property type="entry name" value="Bact_Acetyltransf"/>
</dbReference>
<dbReference type="Pfam" id="PF00583">
    <property type="entry name" value="Acetyltransf_1"/>
    <property type="match status" value="1"/>
</dbReference>
<sequence>MEVSFLADYPQYAEQIAHWYFEQWGYLVPEITIGTVKENVLRKAQSRNDIPLIFVIHQQDKPIGAIELKYRENANHPDYEHWIGGVYVSPEFRGKGVAGHLLETAKKHARQLGLTKLYLQCEDDYIGLYRKYGFHALHRTNHGVMSTTVMLWNVCEEKNDKTAEHDDA</sequence>
<evidence type="ECO:0000256" key="1">
    <source>
        <dbReference type="ARBA" id="ARBA00022679"/>
    </source>
</evidence>
<keyword evidence="2" id="KW-0012">Acyltransferase</keyword>
<dbReference type="PROSITE" id="PS51186">
    <property type="entry name" value="GNAT"/>
    <property type="match status" value="1"/>
</dbReference>
<evidence type="ECO:0000259" key="3">
    <source>
        <dbReference type="PROSITE" id="PS51186"/>
    </source>
</evidence>
<organism evidence="4 5">
    <name type="scientific">Vibrio aerogenes CECT 7868</name>
    <dbReference type="NCBI Taxonomy" id="1216006"/>
    <lineage>
        <taxon>Bacteria</taxon>
        <taxon>Pseudomonadati</taxon>
        <taxon>Pseudomonadota</taxon>
        <taxon>Gammaproteobacteria</taxon>
        <taxon>Vibrionales</taxon>
        <taxon>Vibrionaceae</taxon>
        <taxon>Vibrio</taxon>
    </lineage>
</organism>
<dbReference type="Gene3D" id="3.40.630.30">
    <property type="match status" value="1"/>
</dbReference>
<evidence type="ECO:0000256" key="2">
    <source>
        <dbReference type="ARBA" id="ARBA00023315"/>
    </source>
</evidence>
<dbReference type="EMBL" id="FQXZ01000004">
    <property type="protein sequence ID" value="SHH68302.1"/>
    <property type="molecule type" value="Genomic_DNA"/>
</dbReference>
<dbReference type="InterPro" id="IPR016181">
    <property type="entry name" value="Acyl_CoA_acyltransferase"/>
</dbReference>
<dbReference type="STRING" id="1216006.VA7868_00224"/>
<accession>A0A1M5UZ75</accession>
<dbReference type="GO" id="GO:0016747">
    <property type="term" value="F:acyltransferase activity, transferring groups other than amino-acyl groups"/>
    <property type="evidence" value="ECO:0007669"/>
    <property type="project" value="InterPro"/>
</dbReference>
<protein>
    <submittedName>
        <fullName evidence="4">Acetyltransferase (GNAT) family protein</fullName>
    </submittedName>
</protein>
<reference evidence="4 5" key="1">
    <citation type="submission" date="2016-11" db="EMBL/GenBank/DDBJ databases">
        <authorList>
            <person name="Jaros S."/>
            <person name="Januszkiewicz K."/>
            <person name="Wedrychowicz H."/>
        </authorList>
    </citation>
    <scope>NUCLEOTIDE SEQUENCE [LARGE SCALE GENOMIC DNA]</scope>
    <source>
        <strain evidence="4 5">CECT 7868</strain>
    </source>
</reference>
<dbReference type="SUPFAM" id="SSF55729">
    <property type="entry name" value="Acyl-CoA N-acyltransferases (Nat)"/>
    <property type="match status" value="1"/>
</dbReference>
<dbReference type="AlphaFoldDB" id="A0A1M5UZ75"/>
<name>A0A1M5UZ75_9VIBR</name>
<evidence type="ECO:0000313" key="5">
    <source>
        <dbReference type="Proteomes" id="UP000184608"/>
    </source>
</evidence>
<evidence type="ECO:0000313" key="4">
    <source>
        <dbReference type="EMBL" id="SHH68302.1"/>
    </source>
</evidence>
<proteinExistence type="predicted"/>
<dbReference type="OrthoDB" id="7678938at2"/>
<feature type="domain" description="N-acetyltransferase" evidence="3">
    <location>
        <begin position="3"/>
        <end position="155"/>
    </location>
</feature>
<dbReference type="Proteomes" id="UP000184608">
    <property type="component" value="Unassembled WGS sequence"/>
</dbReference>
<gene>
    <name evidence="4" type="ORF">VA7868_00224</name>
</gene>